<evidence type="ECO:0000313" key="2">
    <source>
        <dbReference type="EMBL" id="KAF4614924.1"/>
    </source>
</evidence>
<feature type="compositionally biased region" description="Polar residues" evidence="1">
    <location>
        <begin position="585"/>
        <end position="597"/>
    </location>
</feature>
<feature type="region of interest" description="Disordered" evidence="1">
    <location>
        <begin position="347"/>
        <end position="397"/>
    </location>
</feature>
<feature type="region of interest" description="Disordered" evidence="1">
    <location>
        <begin position="583"/>
        <end position="665"/>
    </location>
</feature>
<name>A0A8H4VP33_9AGAR</name>
<accession>A0A8H4VP33</accession>
<feature type="region of interest" description="Disordered" evidence="1">
    <location>
        <begin position="478"/>
        <end position="512"/>
    </location>
</feature>
<feature type="compositionally biased region" description="Low complexity" evidence="1">
    <location>
        <begin position="629"/>
        <end position="642"/>
    </location>
</feature>
<evidence type="ECO:0000313" key="3">
    <source>
        <dbReference type="Proteomes" id="UP000521872"/>
    </source>
</evidence>
<feature type="compositionally biased region" description="Pro residues" evidence="1">
    <location>
        <begin position="643"/>
        <end position="657"/>
    </location>
</feature>
<reference evidence="2 3" key="1">
    <citation type="submission" date="2019-12" db="EMBL/GenBank/DDBJ databases">
        <authorList>
            <person name="Floudas D."/>
            <person name="Bentzer J."/>
            <person name="Ahren D."/>
            <person name="Johansson T."/>
            <person name="Persson P."/>
            <person name="Tunlid A."/>
        </authorList>
    </citation>
    <scope>NUCLEOTIDE SEQUENCE [LARGE SCALE GENOMIC DNA]</scope>
    <source>
        <strain evidence="2 3">CBS 102.39</strain>
    </source>
</reference>
<feature type="compositionally biased region" description="Low complexity" evidence="1">
    <location>
        <begin position="112"/>
        <end position="132"/>
    </location>
</feature>
<organism evidence="2 3">
    <name type="scientific">Agrocybe pediades</name>
    <dbReference type="NCBI Taxonomy" id="84607"/>
    <lineage>
        <taxon>Eukaryota</taxon>
        <taxon>Fungi</taxon>
        <taxon>Dikarya</taxon>
        <taxon>Basidiomycota</taxon>
        <taxon>Agaricomycotina</taxon>
        <taxon>Agaricomycetes</taxon>
        <taxon>Agaricomycetidae</taxon>
        <taxon>Agaricales</taxon>
        <taxon>Agaricineae</taxon>
        <taxon>Strophariaceae</taxon>
        <taxon>Agrocybe</taxon>
    </lineage>
</organism>
<sequence length="786" mass="87429">MSSSSRRRQSAVEASDAIANQLDSDSDSELSTDSLDAVPPARTTYSSKKKYAKKTSPAVVANGSKSSGEDAIHASQPSTSSVRLGEPSFLATSPSKEPTPPRDIGGPFTQMSDLFDLSDLTSLSSDESTSHTTTKKKNTTSSKPRRVETASASTTKPRKVKQTLGWKAPDVGSYVWVLIEPKTQKAYDQAVDEKDEVEHVWWPAKVTAFEGSSRSLKVLLFGAKRNVIDVAHPSRENVTPQKTPLSRLRFRTLTCTPPRKATDDELPMTSRKKQKLSHGDLREQWDSAVNAMKIDASAKPFPLSNPSAYDSIMESDDSDDLPEYYHISKHPSFTSVHFPLPNITSARTKMDTSVAQIQSVRKNKSKRKRNEDSFTDSDEDIMQSSQKNNSWKPPGPDMMFEIPGELVFARISQNATFYWPARIESYQPPANKRQQGKYSVTWVDGKQQHNILRSWIASSGDPEFTTCKVGQFSSTVVEVQNDDENDDEHDRYQESSADRSPSPEMLDPPPSGGEFCLLDIRQQFAYVKPVLHAIIEDKYLPVRERHEKYMKGGRHRKAIQETAPLRGRVDPKDVESLLRMIQKTFAGSKTPPSTFTNGKDGPPNASENSSIVKGSSFSSDMPNQDNVQSTSPPLSPNLLSSPAPEPPSSSVPPPPTQPTADDAAGETPVMPLEAEQSSSRVSFHSLSPIMKINYCSDILLPEAIRQILLWRFEERKTAALLSSDEEQELFEKGEALLQERDWVRDLMRLRGLQSSLTKNRNTPKSPKGKSLSGRSTRNRSFVNYQE</sequence>
<dbReference type="AlphaFoldDB" id="A0A8H4VP33"/>
<feature type="region of interest" description="Disordered" evidence="1">
    <location>
        <begin position="258"/>
        <end position="281"/>
    </location>
</feature>
<feature type="compositionally biased region" description="Basic and acidic residues" evidence="1">
    <location>
        <begin position="488"/>
        <end position="497"/>
    </location>
</feature>
<feature type="compositionally biased region" description="Polar residues" evidence="1">
    <location>
        <begin position="382"/>
        <end position="391"/>
    </location>
</feature>
<comment type="caution">
    <text evidence="2">The sequence shown here is derived from an EMBL/GenBank/DDBJ whole genome shotgun (WGS) entry which is preliminary data.</text>
</comment>
<dbReference type="Proteomes" id="UP000521872">
    <property type="component" value="Unassembled WGS sequence"/>
</dbReference>
<keyword evidence="3" id="KW-1185">Reference proteome</keyword>
<protein>
    <recommendedName>
        <fullName evidence="4">PWWP domain-containing protein</fullName>
    </recommendedName>
</protein>
<feature type="compositionally biased region" description="Polar residues" evidence="1">
    <location>
        <begin position="605"/>
        <end position="628"/>
    </location>
</feature>
<feature type="compositionally biased region" description="Polar residues" evidence="1">
    <location>
        <begin position="347"/>
        <end position="360"/>
    </location>
</feature>
<feature type="region of interest" description="Disordered" evidence="1">
    <location>
        <begin position="753"/>
        <end position="786"/>
    </location>
</feature>
<evidence type="ECO:0000256" key="1">
    <source>
        <dbReference type="SAM" id="MobiDB-lite"/>
    </source>
</evidence>
<evidence type="ECO:0008006" key="4">
    <source>
        <dbReference type="Google" id="ProtNLM"/>
    </source>
</evidence>
<feature type="compositionally biased region" description="Polar residues" evidence="1">
    <location>
        <begin position="772"/>
        <end position="786"/>
    </location>
</feature>
<gene>
    <name evidence="2" type="ORF">D9613_002583</name>
</gene>
<feature type="region of interest" description="Disordered" evidence="1">
    <location>
        <begin position="1"/>
        <end position="161"/>
    </location>
</feature>
<feature type="compositionally biased region" description="Polar residues" evidence="1">
    <location>
        <begin position="753"/>
        <end position="764"/>
    </location>
</feature>
<proteinExistence type="predicted"/>
<dbReference type="EMBL" id="JAACJL010000044">
    <property type="protein sequence ID" value="KAF4614924.1"/>
    <property type="molecule type" value="Genomic_DNA"/>
</dbReference>